<evidence type="ECO:0000256" key="3">
    <source>
        <dbReference type="ARBA" id="ARBA00022475"/>
    </source>
</evidence>
<evidence type="ECO:0000256" key="2">
    <source>
        <dbReference type="ARBA" id="ARBA00007928"/>
    </source>
</evidence>
<feature type="transmembrane region" description="Helical" evidence="7">
    <location>
        <begin position="51"/>
        <end position="84"/>
    </location>
</feature>
<feature type="transmembrane region" description="Helical" evidence="7">
    <location>
        <begin position="153"/>
        <end position="172"/>
    </location>
</feature>
<dbReference type="PANTHER" id="PTHR30086:SF14">
    <property type="entry name" value="HOMOSERINE_HOMOSERINE LACTONE EFFLUX PROTEIN"/>
    <property type="match status" value="1"/>
</dbReference>
<evidence type="ECO:0000256" key="5">
    <source>
        <dbReference type="ARBA" id="ARBA00022989"/>
    </source>
</evidence>
<protein>
    <submittedName>
        <fullName evidence="8">Homoserine/homoserine lactone efflux protein</fullName>
    </submittedName>
</protein>
<feature type="transmembrane region" description="Helical" evidence="7">
    <location>
        <begin position="120"/>
        <end position="141"/>
    </location>
</feature>
<dbReference type="InterPro" id="IPR001123">
    <property type="entry name" value="LeuE-type"/>
</dbReference>
<organism evidence="8 9">
    <name type="scientific">Pseudomonas oryzihabitans</name>
    <dbReference type="NCBI Taxonomy" id="47885"/>
    <lineage>
        <taxon>Bacteria</taxon>
        <taxon>Pseudomonadati</taxon>
        <taxon>Pseudomonadota</taxon>
        <taxon>Gammaproteobacteria</taxon>
        <taxon>Pseudomonadales</taxon>
        <taxon>Pseudomonadaceae</taxon>
        <taxon>Pseudomonas</taxon>
    </lineage>
</organism>
<evidence type="ECO:0000256" key="4">
    <source>
        <dbReference type="ARBA" id="ARBA00022692"/>
    </source>
</evidence>
<dbReference type="PIRSF" id="PIRSF006324">
    <property type="entry name" value="LeuE"/>
    <property type="match status" value="1"/>
</dbReference>
<sequence length="209" mass="22673">MNLIDALLFFPVALLIALTPGPNNFCSLSNGIRYGAVTAGLAALGRNVAFTVFLVISAVGLGAMLLASELAFTVIKWIGALYLLYLGVKSWRSRAFEGLDLAETSTVQPRALHRLMLQEFLIGISNPKAILLFAAIFPQFIDPNRPTAQQFAYLGGTHLFAEMVAAFIYGLFGRQIRRFIRGPRGVRRLNQATGAFFAGAGGLLLTAHR</sequence>
<dbReference type="AlphaFoldDB" id="A0AAJ2EUU9"/>
<keyword evidence="6 7" id="KW-0472">Membrane</keyword>
<accession>A0AAJ2EUU9</accession>
<name>A0AAJ2EUU9_9PSED</name>
<dbReference type="EMBL" id="JAVJAF010000001">
    <property type="protein sequence ID" value="MDR6232992.1"/>
    <property type="molecule type" value="Genomic_DNA"/>
</dbReference>
<evidence type="ECO:0000313" key="8">
    <source>
        <dbReference type="EMBL" id="MDR6232992.1"/>
    </source>
</evidence>
<gene>
    <name evidence="8" type="ORF">QE440_000733</name>
</gene>
<comment type="similarity">
    <text evidence="2">Belongs to the Rht family.</text>
</comment>
<dbReference type="GO" id="GO:0005886">
    <property type="term" value="C:plasma membrane"/>
    <property type="evidence" value="ECO:0007669"/>
    <property type="project" value="UniProtKB-SubCell"/>
</dbReference>
<comment type="caution">
    <text evidence="8">The sequence shown here is derived from an EMBL/GenBank/DDBJ whole genome shotgun (WGS) entry which is preliminary data.</text>
</comment>
<evidence type="ECO:0000256" key="6">
    <source>
        <dbReference type="ARBA" id="ARBA00023136"/>
    </source>
</evidence>
<keyword evidence="3" id="KW-1003">Cell membrane</keyword>
<feature type="transmembrane region" description="Helical" evidence="7">
    <location>
        <begin position="192"/>
        <end position="208"/>
    </location>
</feature>
<evidence type="ECO:0000256" key="7">
    <source>
        <dbReference type="SAM" id="Phobius"/>
    </source>
</evidence>
<dbReference type="Pfam" id="PF01810">
    <property type="entry name" value="LysE"/>
    <property type="match status" value="1"/>
</dbReference>
<keyword evidence="5 7" id="KW-1133">Transmembrane helix</keyword>
<evidence type="ECO:0000256" key="1">
    <source>
        <dbReference type="ARBA" id="ARBA00004651"/>
    </source>
</evidence>
<dbReference type="Proteomes" id="UP001268036">
    <property type="component" value="Unassembled WGS sequence"/>
</dbReference>
<dbReference type="GO" id="GO:0042970">
    <property type="term" value="F:homoserine transmembrane transporter activity"/>
    <property type="evidence" value="ECO:0007669"/>
    <property type="project" value="TreeGrafter"/>
</dbReference>
<reference evidence="8" key="1">
    <citation type="submission" date="2023-08" db="EMBL/GenBank/DDBJ databases">
        <title>Functional and genomic diversity of the sorghum phyllosphere microbiome.</title>
        <authorList>
            <person name="Shade A."/>
        </authorList>
    </citation>
    <scope>NUCLEOTIDE SEQUENCE</scope>
    <source>
        <strain evidence="8">SORGH_AS_0201</strain>
    </source>
</reference>
<comment type="subcellular location">
    <subcellularLocation>
        <location evidence="1">Cell membrane</location>
        <topology evidence="1">Multi-pass membrane protein</topology>
    </subcellularLocation>
</comment>
<dbReference type="RefSeq" id="WP_309755373.1">
    <property type="nucleotide sequence ID" value="NZ_JAVJAF010000001.1"/>
</dbReference>
<proteinExistence type="inferred from homology"/>
<dbReference type="PANTHER" id="PTHR30086">
    <property type="entry name" value="ARGININE EXPORTER PROTEIN ARGO"/>
    <property type="match status" value="1"/>
</dbReference>
<evidence type="ECO:0000313" key="9">
    <source>
        <dbReference type="Proteomes" id="UP001268036"/>
    </source>
</evidence>
<keyword evidence="4 7" id="KW-0812">Transmembrane</keyword>